<evidence type="ECO:0000313" key="1">
    <source>
        <dbReference type="EMBL" id="AXK43928.1"/>
    </source>
</evidence>
<dbReference type="Proteomes" id="UP000254508">
    <property type="component" value="Plasmid unnamed"/>
</dbReference>
<name>A0A345YJ26_9SPHN</name>
<sequence>MEAPLQNAIHMPPTPNQITSEADEFYVSFNSRDWRIYGGDTTALVWGQMQKFYILNGDHTAAYKTLEGQGWEAHLAYFRENYDQINKLSDKLDDLEVETAA</sequence>
<reference evidence="1 2" key="1">
    <citation type="submission" date="2018-07" db="EMBL/GenBank/DDBJ databases">
        <title>Genome sequence of Erythrobacter strain YH-07, an antagonistic bacterium isolated from Yellow Sea.</title>
        <authorList>
            <person name="Tang T."/>
            <person name="Liu Q."/>
            <person name="Sun X."/>
        </authorList>
    </citation>
    <scope>NUCLEOTIDE SEQUENCE [LARGE SCALE GENOMIC DNA]</scope>
    <source>
        <strain evidence="1 2">YH-07</strain>
        <plasmid evidence="1 2">unnamed</plasmid>
    </source>
</reference>
<organism evidence="1 2">
    <name type="scientific">Erythrobacter aureus</name>
    <dbReference type="NCBI Taxonomy" id="2182384"/>
    <lineage>
        <taxon>Bacteria</taxon>
        <taxon>Pseudomonadati</taxon>
        <taxon>Pseudomonadota</taxon>
        <taxon>Alphaproteobacteria</taxon>
        <taxon>Sphingomonadales</taxon>
        <taxon>Erythrobacteraceae</taxon>
        <taxon>Erythrobacter/Porphyrobacter group</taxon>
        <taxon>Erythrobacter</taxon>
    </lineage>
</organism>
<dbReference type="AlphaFoldDB" id="A0A345YJ26"/>
<proteinExistence type="predicted"/>
<keyword evidence="1" id="KW-0614">Plasmid</keyword>
<keyword evidence="2" id="KW-1185">Reference proteome</keyword>
<gene>
    <name evidence="1" type="ORF">DVR09_15855</name>
</gene>
<dbReference type="OrthoDB" id="6932399at2"/>
<protein>
    <submittedName>
        <fullName evidence="1">Uncharacterized protein</fullName>
    </submittedName>
</protein>
<evidence type="ECO:0000313" key="2">
    <source>
        <dbReference type="Proteomes" id="UP000254508"/>
    </source>
</evidence>
<dbReference type="EMBL" id="CP031358">
    <property type="protein sequence ID" value="AXK43928.1"/>
    <property type="molecule type" value="Genomic_DNA"/>
</dbReference>
<dbReference type="KEGG" id="err:DVR09_15855"/>
<geneLocation type="plasmid" evidence="1 2">
    <name>unnamed</name>
</geneLocation>
<accession>A0A345YJ26</accession>